<reference evidence="11" key="1">
    <citation type="submission" date="2013-03" db="EMBL/GenBank/DDBJ databases">
        <title>Genome Sequence of the Profundibacterium mesophilum strain KAUST100406-0324T from Red Sea, a novel genus in the family Rhodobacteraceae.</title>
        <authorList>
            <person name="Essack M."/>
            <person name="Alam I."/>
            <person name="Lafi F."/>
            <person name="Alawi W."/>
            <person name="Kamanu F."/>
            <person name="Al-Suwailem A."/>
            <person name="Lee O.O."/>
            <person name="Xu Y."/>
            <person name="Bajic V."/>
            <person name="Qian P.-Y."/>
            <person name="Archer J."/>
        </authorList>
    </citation>
    <scope>NUCLEOTIDE SEQUENCE</scope>
    <source>
        <strain evidence="11">KAUST100406-0324</strain>
    </source>
</reference>
<dbReference type="InterPro" id="IPR007387">
    <property type="entry name" value="TRAP_DctQ"/>
</dbReference>
<comment type="similarity">
    <text evidence="8 9">Belongs to the TRAP transporter small permease family.</text>
</comment>
<name>A0A921NRB9_9RHOB</name>
<gene>
    <name evidence="11" type="ORF">PMES_00513</name>
</gene>
<dbReference type="GO" id="GO:0022857">
    <property type="term" value="F:transmembrane transporter activity"/>
    <property type="evidence" value="ECO:0007669"/>
    <property type="project" value="UniProtKB-UniRule"/>
</dbReference>
<evidence type="ECO:0000256" key="9">
    <source>
        <dbReference type="RuleBase" id="RU369079"/>
    </source>
</evidence>
<dbReference type="PANTHER" id="PTHR35011:SF4">
    <property type="entry name" value="SLL1102 PROTEIN"/>
    <property type="match status" value="1"/>
</dbReference>
<keyword evidence="4 9" id="KW-0997">Cell inner membrane</keyword>
<feature type="transmembrane region" description="Helical" evidence="9">
    <location>
        <begin position="88"/>
        <end position="111"/>
    </location>
</feature>
<dbReference type="AlphaFoldDB" id="A0A921NRB9"/>
<evidence type="ECO:0000256" key="2">
    <source>
        <dbReference type="ARBA" id="ARBA00022448"/>
    </source>
</evidence>
<evidence type="ECO:0000313" key="12">
    <source>
        <dbReference type="Proteomes" id="UP000698242"/>
    </source>
</evidence>
<keyword evidence="7 9" id="KW-0472">Membrane</keyword>
<proteinExistence type="inferred from homology"/>
<dbReference type="InterPro" id="IPR055348">
    <property type="entry name" value="DctQ"/>
</dbReference>
<keyword evidence="12" id="KW-1185">Reference proteome</keyword>
<evidence type="ECO:0000256" key="4">
    <source>
        <dbReference type="ARBA" id="ARBA00022519"/>
    </source>
</evidence>
<feature type="transmembrane region" description="Helical" evidence="9">
    <location>
        <begin position="51"/>
        <end position="67"/>
    </location>
</feature>
<dbReference type="GO" id="GO:0005886">
    <property type="term" value="C:plasma membrane"/>
    <property type="evidence" value="ECO:0007669"/>
    <property type="project" value="UniProtKB-SubCell"/>
</dbReference>
<comment type="subcellular location">
    <subcellularLocation>
        <location evidence="1 9">Cell inner membrane</location>
        <topology evidence="1 9">Multi-pass membrane protein</topology>
    </subcellularLocation>
</comment>
<keyword evidence="5 9" id="KW-0812">Transmembrane</keyword>
<evidence type="ECO:0000256" key="7">
    <source>
        <dbReference type="ARBA" id="ARBA00023136"/>
    </source>
</evidence>
<feature type="transmembrane region" description="Helical" evidence="9">
    <location>
        <begin position="20"/>
        <end position="39"/>
    </location>
</feature>
<feature type="domain" description="Tripartite ATP-independent periplasmic transporters DctQ component" evidence="10">
    <location>
        <begin position="26"/>
        <end position="155"/>
    </location>
</feature>
<protein>
    <recommendedName>
        <fullName evidence="9">TRAP transporter small permease protein</fullName>
    </recommendedName>
</protein>
<dbReference type="PANTHER" id="PTHR35011">
    <property type="entry name" value="2,3-DIKETO-L-GULONATE TRAP TRANSPORTER SMALL PERMEASE PROTEIN YIAM"/>
    <property type="match status" value="1"/>
</dbReference>
<evidence type="ECO:0000259" key="10">
    <source>
        <dbReference type="Pfam" id="PF04290"/>
    </source>
</evidence>
<keyword evidence="2 9" id="KW-0813">Transport</keyword>
<organism evidence="11 12">
    <name type="scientific">Profundibacterium mesophilum KAUST100406-0324</name>
    <dbReference type="NCBI Taxonomy" id="1037889"/>
    <lineage>
        <taxon>Bacteria</taxon>
        <taxon>Pseudomonadati</taxon>
        <taxon>Pseudomonadota</taxon>
        <taxon>Alphaproteobacteria</taxon>
        <taxon>Rhodobacterales</taxon>
        <taxon>Roseobacteraceae</taxon>
        <taxon>Profundibacterium</taxon>
    </lineage>
</organism>
<sequence length="177" mass="19951">MKFLNMIERFNIAVGKAVSFLIWAGIVVLCYEVVARYVFNAPTIWAHGYTQRIFGAYFVMIGAYTLVRGSHVRVDLLTKTRWPRFNACLDLLNCIFLLIWGGVLIWEGWWFFEDAWAFGELDDSVLRHPMWPIKLSLFAGALLITAQGLVEAARSIILIINPNADVGRATPDLLGGA</sequence>
<comment type="function">
    <text evidence="9">Part of the tripartite ATP-independent periplasmic (TRAP) transport system.</text>
</comment>
<dbReference type="Proteomes" id="UP000698242">
    <property type="component" value="Unassembled WGS sequence"/>
</dbReference>
<evidence type="ECO:0000256" key="8">
    <source>
        <dbReference type="ARBA" id="ARBA00038436"/>
    </source>
</evidence>
<dbReference type="EMBL" id="APKE01000007">
    <property type="protein sequence ID" value="KAF0677197.1"/>
    <property type="molecule type" value="Genomic_DNA"/>
</dbReference>
<comment type="caution">
    <text evidence="11">The sequence shown here is derived from an EMBL/GenBank/DDBJ whole genome shotgun (WGS) entry which is preliminary data.</text>
</comment>
<keyword evidence="3" id="KW-1003">Cell membrane</keyword>
<evidence type="ECO:0000256" key="3">
    <source>
        <dbReference type="ARBA" id="ARBA00022475"/>
    </source>
</evidence>
<dbReference type="Pfam" id="PF04290">
    <property type="entry name" value="DctQ"/>
    <property type="match status" value="1"/>
</dbReference>
<feature type="transmembrane region" description="Helical" evidence="9">
    <location>
        <begin position="131"/>
        <end position="150"/>
    </location>
</feature>
<evidence type="ECO:0000313" key="11">
    <source>
        <dbReference type="EMBL" id="KAF0677197.1"/>
    </source>
</evidence>
<comment type="subunit">
    <text evidence="9">The complex comprises the extracytoplasmic solute receptor protein and the two transmembrane proteins.</text>
</comment>
<evidence type="ECO:0000256" key="5">
    <source>
        <dbReference type="ARBA" id="ARBA00022692"/>
    </source>
</evidence>
<keyword evidence="6 9" id="KW-1133">Transmembrane helix</keyword>
<evidence type="ECO:0000256" key="6">
    <source>
        <dbReference type="ARBA" id="ARBA00022989"/>
    </source>
</evidence>
<accession>A0A921NRB9</accession>
<dbReference type="RefSeq" id="WP_236549671.1">
    <property type="nucleotide sequence ID" value="NZ_APKE01000007.1"/>
</dbReference>
<evidence type="ECO:0000256" key="1">
    <source>
        <dbReference type="ARBA" id="ARBA00004429"/>
    </source>
</evidence>